<evidence type="ECO:0000256" key="4">
    <source>
        <dbReference type="ARBA" id="ARBA00022801"/>
    </source>
</evidence>
<evidence type="ECO:0000259" key="6">
    <source>
        <dbReference type="Pfam" id="PF07687"/>
    </source>
</evidence>
<dbReference type="SUPFAM" id="SSF55031">
    <property type="entry name" value="Bacterial exopeptidase dimerisation domain"/>
    <property type="match status" value="1"/>
</dbReference>
<name>A0A6J7PDF5_9ZZZZ</name>
<dbReference type="FunFam" id="1.10.150.900:FF:000002">
    <property type="entry name" value="M20/M25/M40 family peptidase"/>
    <property type="match status" value="1"/>
</dbReference>
<keyword evidence="5" id="KW-0862">Zinc</keyword>
<proteinExistence type="inferred from homology"/>
<dbReference type="SUPFAM" id="SSF53187">
    <property type="entry name" value="Zn-dependent exopeptidases"/>
    <property type="match status" value="1"/>
</dbReference>
<feature type="domain" description="Peptidase M20 dimerisation" evidence="6">
    <location>
        <begin position="198"/>
        <end position="330"/>
    </location>
</feature>
<organism evidence="7">
    <name type="scientific">freshwater metagenome</name>
    <dbReference type="NCBI Taxonomy" id="449393"/>
    <lineage>
        <taxon>unclassified sequences</taxon>
        <taxon>metagenomes</taxon>
        <taxon>ecological metagenomes</taxon>
    </lineage>
</organism>
<dbReference type="Pfam" id="PF07687">
    <property type="entry name" value="M20_dimer"/>
    <property type="match status" value="1"/>
</dbReference>
<dbReference type="GO" id="GO:0046872">
    <property type="term" value="F:metal ion binding"/>
    <property type="evidence" value="ECO:0007669"/>
    <property type="project" value="UniProtKB-KW"/>
</dbReference>
<gene>
    <name evidence="7" type="ORF">UFOPK4043_00646</name>
</gene>
<evidence type="ECO:0000256" key="5">
    <source>
        <dbReference type="ARBA" id="ARBA00022833"/>
    </source>
</evidence>
<dbReference type="Pfam" id="PF01546">
    <property type="entry name" value="Peptidase_M20"/>
    <property type="match status" value="1"/>
</dbReference>
<evidence type="ECO:0000256" key="3">
    <source>
        <dbReference type="ARBA" id="ARBA00022723"/>
    </source>
</evidence>
<dbReference type="GO" id="GO:0016787">
    <property type="term" value="F:hydrolase activity"/>
    <property type="evidence" value="ECO:0007669"/>
    <property type="project" value="UniProtKB-KW"/>
</dbReference>
<dbReference type="Gene3D" id="3.40.630.10">
    <property type="entry name" value="Zn peptidases"/>
    <property type="match status" value="1"/>
</dbReference>
<evidence type="ECO:0000313" key="7">
    <source>
        <dbReference type="EMBL" id="CAB5003416.1"/>
    </source>
</evidence>
<keyword evidence="3" id="KW-0479">Metal-binding</keyword>
<reference evidence="7" key="1">
    <citation type="submission" date="2020-05" db="EMBL/GenBank/DDBJ databases">
        <authorList>
            <person name="Chiriac C."/>
            <person name="Salcher M."/>
            <person name="Ghai R."/>
            <person name="Kavagutti S V."/>
        </authorList>
    </citation>
    <scope>NUCLEOTIDE SEQUENCE</scope>
</reference>
<evidence type="ECO:0000256" key="1">
    <source>
        <dbReference type="ARBA" id="ARBA00001947"/>
    </source>
</evidence>
<dbReference type="Gene3D" id="1.10.150.900">
    <property type="match status" value="1"/>
</dbReference>
<comment type="similarity">
    <text evidence="2">Belongs to the peptidase M20A family.</text>
</comment>
<sequence length="438" mass="47033">MNNNQSESIGSEVVGICSDLIRFDTSNFGGVDGANERPAAEFVALLLEGAGVVAEIFESAPGRASVVGRITGSDPSRPALLVHCHLDVVPAVAADWSIAPFSGEVADGVIWGRGAVDMKDMCAMVLAVVRGWFRVGYQPERDIVLAFLADEEAGSELGAHWIVREHPELFEGCVEAVGEVGGFSYSVNDQVRLYPIMTAEKGHNWMRLTARGTASHGSMVSKDNSVLALSAAVVRLGEHKFPIRITDSVRGFLETAAKVTGLDFSGDDLEVELEKLGPISAMLAATIRNTANPTMLSAGTSINVIPSTAVAYVDGRFLPGYEEEFHKEISEVLGPEIDWELVLQDIALETKFEGPLIEAMSAALLSEDSGAIPLPYLLSAYTDAKAFSLLGMKCYGFSPLRLPADLDFSGLFHGVDERVPVDSLLFGEKVLDHFLRNS</sequence>
<dbReference type="Gene3D" id="3.30.70.360">
    <property type="match status" value="1"/>
</dbReference>
<dbReference type="InterPro" id="IPR050072">
    <property type="entry name" value="Peptidase_M20A"/>
</dbReference>
<evidence type="ECO:0000256" key="2">
    <source>
        <dbReference type="ARBA" id="ARBA00006247"/>
    </source>
</evidence>
<dbReference type="NCBIfam" id="NF005913">
    <property type="entry name" value="PRK07906.1"/>
    <property type="match status" value="1"/>
</dbReference>
<dbReference type="InterPro" id="IPR002933">
    <property type="entry name" value="Peptidase_M20"/>
</dbReference>
<dbReference type="EMBL" id="CAFBPA010000076">
    <property type="protein sequence ID" value="CAB5003416.1"/>
    <property type="molecule type" value="Genomic_DNA"/>
</dbReference>
<protein>
    <submittedName>
        <fullName evidence="7">Unannotated protein</fullName>
    </submittedName>
</protein>
<comment type="cofactor">
    <cofactor evidence="1">
        <name>Zn(2+)</name>
        <dbReference type="ChEBI" id="CHEBI:29105"/>
    </cofactor>
</comment>
<dbReference type="PANTHER" id="PTHR43808">
    <property type="entry name" value="ACETYLORNITHINE DEACETYLASE"/>
    <property type="match status" value="1"/>
</dbReference>
<dbReference type="PANTHER" id="PTHR43808:SF8">
    <property type="entry name" value="PEPTIDASE M20 DIMERISATION DOMAIN-CONTAINING PROTEIN"/>
    <property type="match status" value="1"/>
</dbReference>
<dbReference type="InterPro" id="IPR011650">
    <property type="entry name" value="Peptidase_M20_dimer"/>
</dbReference>
<dbReference type="InterPro" id="IPR036264">
    <property type="entry name" value="Bact_exopeptidase_dim_dom"/>
</dbReference>
<keyword evidence="4" id="KW-0378">Hydrolase</keyword>
<accession>A0A6J7PDF5</accession>
<dbReference type="AlphaFoldDB" id="A0A6J7PDF5"/>